<proteinExistence type="predicted"/>
<dbReference type="Proteomes" id="UP000824890">
    <property type="component" value="Unassembled WGS sequence"/>
</dbReference>
<evidence type="ECO:0000313" key="3">
    <source>
        <dbReference type="Proteomes" id="UP000824890"/>
    </source>
</evidence>
<keyword evidence="1" id="KW-0472">Membrane</keyword>
<keyword evidence="1" id="KW-1133">Transmembrane helix</keyword>
<keyword evidence="3" id="KW-1185">Reference proteome</keyword>
<dbReference type="EMBL" id="JAGKQM010000012">
    <property type="protein sequence ID" value="KAH0898894.1"/>
    <property type="molecule type" value="Genomic_DNA"/>
</dbReference>
<name>A0ABQ8B264_BRANA</name>
<comment type="caution">
    <text evidence="2">The sequence shown here is derived from an EMBL/GenBank/DDBJ whole genome shotgun (WGS) entry which is preliminary data.</text>
</comment>
<sequence length="703" mass="78983">SSERVRFLLPDNATEEKCTVICGEWLCGGEGNWNFVVDKHHMAVLVLVYEEISLKELQSTTGPPSSFELATGMKTSPVLLKSDESIMHSYKYLQFVTPSIVRRKMSTDVDGSSSKGIVRAVEKVEEEIKRVPTALKKKKARGGNNGEDGLEIKDVDLDERDIRPRSNDKGFWCPLLEGDFGGSNVVKVVFNEDKIVDSLIKKRGPRKYMCTTNNAFDMCGSSSGPQQGKWSKLEDENPWKSVGRVQEFETCAANSACGIYLLKIGVVHWSSENIPGDLYNIMKINIVEQFKKASNEGRSLPILDLWFAKSIRVCDSKSRNLGAIEDGPLSIIIIEADPISAFSGTGEARSLWRRYFPSRLSCLLVSLLFSNLSCLFCPFLILLFRGDWSFHRFSRRRWKQSRMNPLLTVMLPLWLLLLCSPTSVSSATVSDNRFLNESLEDIYSGTFAQHLLVGFEAAYSWCSFPTSHQDLSVPVALSDLLFHRYVPPSLTFCSRTNLPTGKNCSNLLWREGKRSSSFVSNLSITEFFCGSAHMDQSLLGFDKSRTSSGALTRPSEHFFQHNQSLSTSSLSRQCPLSVPSLKCLKLESTSHLKEIIFPPQSLFVRGDHSTEIKTGKIYRFPNRSLSYVMVNLGPVDITILIPMRIEVRDDVAMSHFTVTNSLLLAEIDFVSLSLYYFDLYVKDLAFSFAYLVMYDVASTIVIV</sequence>
<reference evidence="2 3" key="1">
    <citation type="submission" date="2021-05" db="EMBL/GenBank/DDBJ databases">
        <title>Genome Assembly of Synthetic Allotetraploid Brassica napus Reveals Homoeologous Exchanges between Subgenomes.</title>
        <authorList>
            <person name="Davis J.T."/>
        </authorList>
    </citation>
    <scope>NUCLEOTIDE SEQUENCE [LARGE SCALE GENOMIC DNA]</scope>
    <source>
        <strain evidence="3">cv. Da-Ae</strain>
        <tissue evidence="2">Seedling</tissue>
    </source>
</reference>
<feature type="transmembrane region" description="Helical" evidence="1">
    <location>
        <begin position="405"/>
        <end position="424"/>
    </location>
</feature>
<evidence type="ECO:0000313" key="2">
    <source>
        <dbReference type="EMBL" id="KAH0898894.1"/>
    </source>
</evidence>
<gene>
    <name evidence="2" type="ORF">HID58_048462</name>
</gene>
<protein>
    <submittedName>
        <fullName evidence="2">Uncharacterized protein</fullName>
    </submittedName>
</protein>
<accession>A0ABQ8B264</accession>
<feature type="transmembrane region" description="Helical" evidence="1">
    <location>
        <begin position="363"/>
        <end position="384"/>
    </location>
</feature>
<organism evidence="2 3">
    <name type="scientific">Brassica napus</name>
    <name type="common">Rape</name>
    <dbReference type="NCBI Taxonomy" id="3708"/>
    <lineage>
        <taxon>Eukaryota</taxon>
        <taxon>Viridiplantae</taxon>
        <taxon>Streptophyta</taxon>
        <taxon>Embryophyta</taxon>
        <taxon>Tracheophyta</taxon>
        <taxon>Spermatophyta</taxon>
        <taxon>Magnoliopsida</taxon>
        <taxon>eudicotyledons</taxon>
        <taxon>Gunneridae</taxon>
        <taxon>Pentapetalae</taxon>
        <taxon>rosids</taxon>
        <taxon>malvids</taxon>
        <taxon>Brassicales</taxon>
        <taxon>Brassicaceae</taxon>
        <taxon>Brassiceae</taxon>
        <taxon>Brassica</taxon>
    </lineage>
</organism>
<feature type="non-terminal residue" evidence="2">
    <location>
        <position position="1"/>
    </location>
</feature>
<evidence type="ECO:0000256" key="1">
    <source>
        <dbReference type="SAM" id="Phobius"/>
    </source>
</evidence>
<keyword evidence="1" id="KW-0812">Transmembrane</keyword>